<evidence type="ECO:0000256" key="6">
    <source>
        <dbReference type="ARBA" id="ARBA00023002"/>
    </source>
</evidence>
<dbReference type="Gene3D" id="1.20.1440.130">
    <property type="entry name" value="VKOR domain"/>
    <property type="match status" value="1"/>
</dbReference>
<reference evidence="13 14" key="1">
    <citation type="submission" date="2019-07" db="EMBL/GenBank/DDBJ databases">
        <title>Genomic Encyclopedia of Archaeal and Bacterial Type Strains, Phase II (KMG-II): from individual species to whole genera.</title>
        <authorList>
            <person name="Goeker M."/>
        </authorList>
    </citation>
    <scope>NUCLEOTIDE SEQUENCE [LARGE SCALE GENOMIC DNA]</scope>
    <source>
        <strain evidence="13 14">DSM 17527</strain>
    </source>
</reference>
<dbReference type="EMBL" id="VNHU01000002">
    <property type="protein sequence ID" value="TYP76087.1"/>
    <property type="molecule type" value="Genomic_DNA"/>
</dbReference>
<accession>A0A5S5C9V6</accession>
<dbReference type="GO" id="GO:0016020">
    <property type="term" value="C:membrane"/>
    <property type="evidence" value="ECO:0007669"/>
    <property type="project" value="UniProtKB-SubCell"/>
</dbReference>
<evidence type="ECO:0000259" key="12">
    <source>
        <dbReference type="Pfam" id="PF13462"/>
    </source>
</evidence>
<keyword evidence="8" id="KW-1015">Disulfide bond</keyword>
<keyword evidence="7 10" id="KW-0472">Membrane</keyword>
<protein>
    <submittedName>
        <fullName evidence="13">Thioredoxin-like protein</fullName>
    </submittedName>
</protein>
<evidence type="ECO:0000259" key="11">
    <source>
        <dbReference type="Pfam" id="PF07884"/>
    </source>
</evidence>
<evidence type="ECO:0000313" key="13">
    <source>
        <dbReference type="EMBL" id="TYP76087.1"/>
    </source>
</evidence>
<keyword evidence="3 10" id="KW-0812">Transmembrane</keyword>
<feature type="transmembrane region" description="Helical" evidence="10">
    <location>
        <begin position="160"/>
        <end position="179"/>
    </location>
</feature>
<dbReference type="RefSeq" id="WP_148781689.1">
    <property type="nucleotide sequence ID" value="NZ_VNHU01000002.1"/>
</dbReference>
<keyword evidence="14" id="KW-1185">Reference proteome</keyword>
<dbReference type="GO" id="GO:0048038">
    <property type="term" value="F:quinone binding"/>
    <property type="evidence" value="ECO:0007669"/>
    <property type="project" value="UniProtKB-KW"/>
</dbReference>
<feature type="domain" description="Thioredoxin-like fold" evidence="12">
    <location>
        <begin position="360"/>
        <end position="505"/>
    </location>
</feature>
<feature type="transmembrane region" description="Helical" evidence="10">
    <location>
        <begin position="299"/>
        <end position="316"/>
    </location>
</feature>
<proteinExistence type="inferred from homology"/>
<keyword evidence="5 10" id="KW-1133">Transmembrane helix</keyword>
<evidence type="ECO:0000256" key="8">
    <source>
        <dbReference type="ARBA" id="ARBA00023157"/>
    </source>
</evidence>
<comment type="similarity">
    <text evidence="2">Belongs to the VKOR family.</text>
</comment>
<dbReference type="Proteomes" id="UP000324376">
    <property type="component" value="Unassembled WGS sequence"/>
</dbReference>
<evidence type="ECO:0000256" key="1">
    <source>
        <dbReference type="ARBA" id="ARBA00004141"/>
    </source>
</evidence>
<evidence type="ECO:0000256" key="2">
    <source>
        <dbReference type="ARBA" id="ARBA00006214"/>
    </source>
</evidence>
<name>A0A5S5C9V6_9FLAO</name>
<organism evidence="13 14">
    <name type="scientific">Aquimarina intermedia</name>
    <dbReference type="NCBI Taxonomy" id="350814"/>
    <lineage>
        <taxon>Bacteria</taxon>
        <taxon>Pseudomonadati</taxon>
        <taxon>Bacteroidota</taxon>
        <taxon>Flavobacteriia</taxon>
        <taxon>Flavobacteriales</taxon>
        <taxon>Flavobacteriaceae</taxon>
        <taxon>Aquimarina</taxon>
    </lineage>
</organism>
<feature type="transmembrane region" description="Helical" evidence="10">
    <location>
        <begin position="135"/>
        <end position="154"/>
    </location>
</feature>
<comment type="caution">
    <text evidence="13">The sequence shown here is derived from an EMBL/GenBank/DDBJ whole genome shotgun (WGS) entry which is preliminary data.</text>
</comment>
<feature type="transmembrane region" description="Helical" evidence="10">
    <location>
        <begin position="242"/>
        <end position="259"/>
    </location>
</feature>
<keyword evidence="4" id="KW-0874">Quinone</keyword>
<gene>
    <name evidence="13" type="ORF">BD809_102302</name>
</gene>
<dbReference type="SUPFAM" id="SSF52833">
    <property type="entry name" value="Thioredoxin-like"/>
    <property type="match status" value="1"/>
</dbReference>
<dbReference type="InterPro" id="IPR012932">
    <property type="entry name" value="VKOR"/>
</dbReference>
<evidence type="ECO:0000256" key="9">
    <source>
        <dbReference type="ARBA" id="ARBA00023284"/>
    </source>
</evidence>
<sequence>MTNTIEQITNSLLIKNKINGFDKKDLELQLQIHPNYPSFQSITDTLDYFTIENIAVEVPPNALDQLPKTFVTILEHDDKTEIALIVKTDKKITIKHTSVSQSSMSYEEFKEIWIPKIIAVEEGEPEQKTKKHSNFLKQAILAVAGIAIAVQLYVLQLTLLDALIIGLSVAGGILSFFAVRESLGYKSQVLQSFCTTIKQSNCNQVITSKKGELLPGISFADTGIIFFTILSTYILLFGVDSILIIPSLLGFPFILYSLYSQQFIIKQWCMLCLGISAITVLLSGILFLNYAFHFNLDDLLALTLISSVISLIYLNLKNYIKENRTLKTNNLKLHKFKRNPELFEQLLFKSSPVQQQTFNHEIILGNPKAPFAITSLTNPLCGFCKAAFESYIKVLKASGENLKIIVRMPVNTEKIEAPASRIAYRLLEIYEKEGQKGFIEAYANWFENRTIETWSKKYGLPEFTAQHTELLNKQKEWATKNNLNYTPATIINNRLYPKTYDYEEFFYFTQHLLENYESEPIETREVVSAT</sequence>
<dbReference type="CDD" id="cd12921">
    <property type="entry name" value="VKOR_4"/>
    <property type="match status" value="1"/>
</dbReference>
<dbReference type="InterPro" id="IPR038354">
    <property type="entry name" value="VKOR_sf"/>
</dbReference>
<dbReference type="Gene3D" id="3.40.30.10">
    <property type="entry name" value="Glutaredoxin"/>
    <property type="match status" value="1"/>
</dbReference>
<keyword evidence="9" id="KW-0676">Redox-active center</keyword>
<evidence type="ECO:0000313" key="14">
    <source>
        <dbReference type="Proteomes" id="UP000324376"/>
    </source>
</evidence>
<comment type="subcellular location">
    <subcellularLocation>
        <location evidence="1">Membrane</location>
        <topology evidence="1">Multi-pass membrane protein</topology>
    </subcellularLocation>
</comment>
<dbReference type="Pfam" id="PF13462">
    <property type="entry name" value="Thioredoxin_4"/>
    <property type="match status" value="1"/>
</dbReference>
<dbReference type="InterPro" id="IPR036249">
    <property type="entry name" value="Thioredoxin-like_sf"/>
</dbReference>
<dbReference type="GO" id="GO:0016491">
    <property type="term" value="F:oxidoreductase activity"/>
    <property type="evidence" value="ECO:0007669"/>
    <property type="project" value="UniProtKB-KW"/>
</dbReference>
<dbReference type="OrthoDB" id="1100563at2"/>
<dbReference type="Pfam" id="PF07884">
    <property type="entry name" value="VKOR"/>
    <property type="match status" value="1"/>
</dbReference>
<feature type="transmembrane region" description="Helical" evidence="10">
    <location>
        <begin position="271"/>
        <end position="293"/>
    </location>
</feature>
<evidence type="ECO:0000256" key="5">
    <source>
        <dbReference type="ARBA" id="ARBA00022989"/>
    </source>
</evidence>
<feature type="domain" description="Vitamin K epoxide reductase" evidence="11">
    <location>
        <begin position="163"/>
        <end position="282"/>
    </location>
</feature>
<evidence type="ECO:0000256" key="3">
    <source>
        <dbReference type="ARBA" id="ARBA00022692"/>
    </source>
</evidence>
<evidence type="ECO:0000256" key="10">
    <source>
        <dbReference type="SAM" id="Phobius"/>
    </source>
</evidence>
<dbReference type="InterPro" id="IPR012336">
    <property type="entry name" value="Thioredoxin-like_fold"/>
</dbReference>
<feature type="transmembrane region" description="Helical" evidence="10">
    <location>
        <begin position="213"/>
        <end position="236"/>
    </location>
</feature>
<evidence type="ECO:0000256" key="7">
    <source>
        <dbReference type="ARBA" id="ARBA00023136"/>
    </source>
</evidence>
<keyword evidence="6" id="KW-0560">Oxidoreductase</keyword>
<evidence type="ECO:0000256" key="4">
    <source>
        <dbReference type="ARBA" id="ARBA00022719"/>
    </source>
</evidence>
<dbReference type="AlphaFoldDB" id="A0A5S5C9V6"/>